<reference evidence="2 3" key="1">
    <citation type="submission" date="2024-05" db="EMBL/GenBank/DDBJ databases">
        <title>Culex pipiens pipiens assembly and annotation.</title>
        <authorList>
            <person name="Alout H."/>
            <person name="Durand T."/>
        </authorList>
    </citation>
    <scope>NUCLEOTIDE SEQUENCE [LARGE SCALE GENOMIC DNA]</scope>
    <source>
        <strain evidence="2">HA-2024</strain>
        <tissue evidence="2">Whole body</tissue>
    </source>
</reference>
<feature type="region of interest" description="Disordered" evidence="1">
    <location>
        <begin position="41"/>
        <end position="77"/>
    </location>
</feature>
<dbReference type="AlphaFoldDB" id="A0ABD1E0I5"/>
<evidence type="ECO:0000256" key="1">
    <source>
        <dbReference type="SAM" id="MobiDB-lite"/>
    </source>
</evidence>
<protein>
    <submittedName>
        <fullName evidence="2">Uncharacterized protein</fullName>
    </submittedName>
</protein>
<feature type="region of interest" description="Disordered" evidence="1">
    <location>
        <begin position="1"/>
        <end position="20"/>
    </location>
</feature>
<organism evidence="2 3">
    <name type="scientific">Culex pipiens pipiens</name>
    <name type="common">Northern house mosquito</name>
    <dbReference type="NCBI Taxonomy" id="38569"/>
    <lineage>
        <taxon>Eukaryota</taxon>
        <taxon>Metazoa</taxon>
        <taxon>Ecdysozoa</taxon>
        <taxon>Arthropoda</taxon>
        <taxon>Hexapoda</taxon>
        <taxon>Insecta</taxon>
        <taxon>Pterygota</taxon>
        <taxon>Neoptera</taxon>
        <taxon>Endopterygota</taxon>
        <taxon>Diptera</taxon>
        <taxon>Nematocera</taxon>
        <taxon>Culicoidea</taxon>
        <taxon>Culicidae</taxon>
        <taxon>Culicinae</taxon>
        <taxon>Culicini</taxon>
        <taxon>Culex</taxon>
        <taxon>Culex</taxon>
    </lineage>
</organism>
<evidence type="ECO:0000313" key="3">
    <source>
        <dbReference type="Proteomes" id="UP001562425"/>
    </source>
</evidence>
<evidence type="ECO:0000313" key="2">
    <source>
        <dbReference type="EMBL" id="KAL1403994.1"/>
    </source>
</evidence>
<accession>A0ABD1E0I5</accession>
<keyword evidence="3" id="KW-1185">Reference proteome</keyword>
<comment type="caution">
    <text evidence="2">The sequence shown here is derived from an EMBL/GenBank/DDBJ whole genome shotgun (WGS) entry which is preliminary data.</text>
</comment>
<feature type="compositionally biased region" description="Basic and acidic residues" evidence="1">
    <location>
        <begin position="1"/>
        <end position="10"/>
    </location>
</feature>
<sequence length="131" mass="14028">MTKLFEDTSRSETGPLVGDGDTAWTKLLAADTPSPILVKTVVDGGGTKPPKDVTVSIDPDSGKPIVTTPGDAAAGTNGRRRESIIGTFHRQLRMSLKAVSETPGPLTRCCILQLHSEIFPRQNNCLESDLR</sequence>
<gene>
    <name evidence="2" type="ORF">pipiens_019114</name>
</gene>
<dbReference type="EMBL" id="JBEHCU010000930">
    <property type="protein sequence ID" value="KAL1403994.1"/>
    <property type="molecule type" value="Genomic_DNA"/>
</dbReference>
<dbReference type="Proteomes" id="UP001562425">
    <property type="component" value="Unassembled WGS sequence"/>
</dbReference>
<name>A0ABD1E0I5_CULPP</name>
<proteinExistence type="predicted"/>